<sequence>MSAARLQFDVINATDSGLDYGARIRLDGVDRRNGVQVNRTYVYLRGPFGTFTFGDAPTVLGEIGYFYAHDAVHSQLGFNGGFGDGLDGVFQFGGSDYFALDPSGQSGVSRQTKIKYNSPSIGGFQFAVDFTPVDGAKVGPSRPHDGSGGREDLTNDDATVYQNVTTAGIQYRGKFDHGSFAIGATAGYGDGIASKANQKGNDLTVVSLGGQILTDHFGASVNWVHNASIALSNTEMDTISFDVSYMFESASISTYYSYTWLPPGSGLKSPATDGVDLKQNDVAGVALLYSLAPGLGSYAELFYQKQDYYSGDTWESTDLFTGIQVLF</sequence>
<evidence type="ECO:0000256" key="1">
    <source>
        <dbReference type="SAM" id="MobiDB-lite"/>
    </source>
</evidence>
<dbReference type="InterPro" id="IPR023614">
    <property type="entry name" value="Porin_dom_sf"/>
</dbReference>
<gene>
    <name evidence="3" type="ORF">E9232_003027</name>
</gene>
<feature type="compositionally biased region" description="Basic and acidic residues" evidence="1">
    <location>
        <begin position="142"/>
        <end position="153"/>
    </location>
</feature>
<protein>
    <recommendedName>
        <fullName evidence="2">Porin domain-containing protein</fullName>
    </recommendedName>
</protein>
<feature type="domain" description="Porin" evidence="2">
    <location>
        <begin position="3"/>
        <end position="307"/>
    </location>
</feature>
<evidence type="ECO:0000259" key="2">
    <source>
        <dbReference type="Pfam" id="PF13609"/>
    </source>
</evidence>
<dbReference type="Pfam" id="PF13609">
    <property type="entry name" value="Porin_4"/>
    <property type="match status" value="1"/>
</dbReference>
<feature type="region of interest" description="Disordered" evidence="1">
    <location>
        <begin position="137"/>
        <end position="156"/>
    </location>
</feature>
<reference evidence="3 4" key="1">
    <citation type="submission" date="2023-07" db="EMBL/GenBank/DDBJ databases">
        <title>Sorghum-associated microbial communities from plants grown in Nebraska, USA.</title>
        <authorList>
            <person name="Schachtman D."/>
        </authorList>
    </citation>
    <scope>NUCLEOTIDE SEQUENCE [LARGE SCALE GENOMIC DNA]</scope>
    <source>
        <strain evidence="3 4">584</strain>
    </source>
</reference>
<name>A0ABU1JPF5_9PROT</name>
<keyword evidence="4" id="KW-1185">Reference proteome</keyword>
<dbReference type="InterPro" id="IPR033900">
    <property type="entry name" value="Gram_neg_porin_domain"/>
</dbReference>
<dbReference type="EMBL" id="JAVDPW010000005">
    <property type="protein sequence ID" value="MDR6290501.1"/>
    <property type="molecule type" value="Genomic_DNA"/>
</dbReference>
<dbReference type="Proteomes" id="UP001262410">
    <property type="component" value="Unassembled WGS sequence"/>
</dbReference>
<comment type="caution">
    <text evidence="3">The sequence shown here is derived from an EMBL/GenBank/DDBJ whole genome shotgun (WGS) entry which is preliminary data.</text>
</comment>
<organism evidence="3 4">
    <name type="scientific">Inquilinus ginsengisoli</name>
    <dbReference type="NCBI Taxonomy" id="363840"/>
    <lineage>
        <taxon>Bacteria</taxon>
        <taxon>Pseudomonadati</taxon>
        <taxon>Pseudomonadota</taxon>
        <taxon>Alphaproteobacteria</taxon>
        <taxon>Rhodospirillales</taxon>
        <taxon>Rhodospirillaceae</taxon>
        <taxon>Inquilinus</taxon>
    </lineage>
</organism>
<accession>A0ABU1JPF5</accession>
<dbReference type="Gene3D" id="2.40.160.10">
    <property type="entry name" value="Porin"/>
    <property type="match status" value="1"/>
</dbReference>
<evidence type="ECO:0000313" key="3">
    <source>
        <dbReference type="EMBL" id="MDR6290501.1"/>
    </source>
</evidence>
<dbReference type="SUPFAM" id="SSF56935">
    <property type="entry name" value="Porins"/>
    <property type="match status" value="1"/>
</dbReference>
<evidence type="ECO:0000313" key="4">
    <source>
        <dbReference type="Proteomes" id="UP001262410"/>
    </source>
</evidence>
<proteinExistence type="predicted"/>